<feature type="region of interest" description="Disordered" evidence="8">
    <location>
        <begin position="202"/>
        <end position="233"/>
    </location>
</feature>
<dbReference type="Proteomes" id="UP000451233">
    <property type="component" value="Unassembled WGS sequence"/>
</dbReference>
<evidence type="ECO:0000259" key="11">
    <source>
        <dbReference type="Pfam" id="PF18967"/>
    </source>
</evidence>
<comment type="subcellular location">
    <subcellularLocation>
        <location evidence="1">Cell membrane</location>
    </subcellularLocation>
</comment>
<organism evidence="12 13">
    <name type="scientific">Hufsiella ginkgonis</name>
    <dbReference type="NCBI Taxonomy" id="2695274"/>
    <lineage>
        <taxon>Bacteria</taxon>
        <taxon>Pseudomonadati</taxon>
        <taxon>Bacteroidota</taxon>
        <taxon>Sphingobacteriia</taxon>
        <taxon>Sphingobacteriales</taxon>
        <taxon>Sphingobacteriaceae</taxon>
        <taxon>Hufsiella</taxon>
    </lineage>
</organism>
<dbReference type="AlphaFoldDB" id="A0A7K1Y110"/>
<dbReference type="RefSeq" id="WP_160907769.1">
    <property type="nucleotide sequence ID" value="NZ_WVHS01000003.1"/>
</dbReference>
<evidence type="ECO:0000256" key="4">
    <source>
        <dbReference type="ARBA" id="ARBA00022741"/>
    </source>
</evidence>
<feature type="domain" description="Pycsar effector protein" evidence="11">
    <location>
        <begin position="239"/>
        <end position="399"/>
    </location>
</feature>
<dbReference type="GO" id="GO:0051607">
    <property type="term" value="P:defense response to virus"/>
    <property type="evidence" value="ECO:0007669"/>
    <property type="project" value="UniProtKB-KW"/>
</dbReference>
<dbReference type="InterPro" id="IPR003607">
    <property type="entry name" value="HD/PDEase_dom"/>
</dbReference>
<feature type="transmembrane region" description="Helical" evidence="9">
    <location>
        <begin position="258"/>
        <end position="277"/>
    </location>
</feature>
<evidence type="ECO:0000256" key="8">
    <source>
        <dbReference type="SAM" id="MobiDB-lite"/>
    </source>
</evidence>
<protein>
    <submittedName>
        <fullName evidence="12">Phosphohydrolase</fullName>
    </submittedName>
</protein>
<keyword evidence="12" id="KW-0378">Hydrolase</keyword>
<keyword evidence="2" id="KW-1003">Cell membrane</keyword>
<dbReference type="Pfam" id="PF18967">
    <property type="entry name" value="PycTM"/>
    <property type="match status" value="1"/>
</dbReference>
<gene>
    <name evidence="12" type="ORF">GS398_15955</name>
</gene>
<dbReference type="CDD" id="cd00077">
    <property type="entry name" value="HDc"/>
    <property type="match status" value="1"/>
</dbReference>
<proteinExistence type="predicted"/>
<evidence type="ECO:0000256" key="9">
    <source>
        <dbReference type="SAM" id="Phobius"/>
    </source>
</evidence>
<keyword evidence="13" id="KW-1185">Reference proteome</keyword>
<feature type="domain" description="HD" evidence="10">
    <location>
        <begin position="33"/>
        <end position="128"/>
    </location>
</feature>
<feature type="transmembrane region" description="Helical" evidence="9">
    <location>
        <begin position="381"/>
        <end position="403"/>
    </location>
</feature>
<name>A0A7K1Y110_9SPHI</name>
<dbReference type="Gene3D" id="1.10.3210.10">
    <property type="entry name" value="Hypothetical protein af1432"/>
    <property type="match status" value="1"/>
</dbReference>
<keyword evidence="5 9" id="KW-1133">Transmembrane helix</keyword>
<sequence>MDYTAALAKVKEHVSAFFDSHKNGELDYHNQVHTEAVVEAAAQIANHYQLDGRDFFVVNAAAWFHDIGYYIDFVNHETVGAQEAVKFLASINIDEETAQAVADCVVATSMPQRPGGLLQQIVCDADFYHLGTDHFKENNRNVRKEFGVLWKEKPGKSAWREKTILLLEKHRYFTEYCQLLLNDKKQENLDWLLSRRKTEPEATAAPKELITAAPPPVTEDPSSGKKGRKDRPERGVETMFRISSANHQRLSDMADNKANLLITVNAIILSAILSLLLRRLEDYYYLSIPTVIILTVSVLTVVYAILATRPSIPGGTFTPEDLTARRVNLLFFGNFYKMGYEDFAGGMEAMMEDKEFLYGSLIRDLYSQGIVLGKKYRLLRIAYSIFMFGIVVAVIAFIIATLIHGKD</sequence>
<comment type="caution">
    <text evidence="12">The sequence shown here is derived from an EMBL/GenBank/DDBJ whole genome shotgun (WGS) entry which is preliminary data.</text>
</comment>
<evidence type="ECO:0000313" key="12">
    <source>
        <dbReference type="EMBL" id="MXV16797.1"/>
    </source>
</evidence>
<dbReference type="InterPro" id="IPR006674">
    <property type="entry name" value="HD_domain"/>
</dbReference>
<dbReference type="Pfam" id="PF01966">
    <property type="entry name" value="HD"/>
    <property type="match status" value="1"/>
</dbReference>
<keyword evidence="7 9" id="KW-0472">Membrane</keyword>
<evidence type="ECO:0000256" key="3">
    <source>
        <dbReference type="ARBA" id="ARBA00022692"/>
    </source>
</evidence>
<evidence type="ECO:0000259" key="10">
    <source>
        <dbReference type="Pfam" id="PF01966"/>
    </source>
</evidence>
<evidence type="ECO:0000256" key="7">
    <source>
        <dbReference type="ARBA" id="ARBA00023136"/>
    </source>
</evidence>
<reference evidence="12 13" key="1">
    <citation type="submission" date="2019-11" db="EMBL/GenBank/DDBJ databases">
        <title>Pedobacter sp. HMF7056 Genome sequencing and assembly.</title>
        <authorList>
            <person name="Kang H."/>
            <person name="Kim H."/>
            <person name="Joh K."/>
        </authorList>
    </citation>
    <scope>NUCLEOTIDE SEQUENCE [LARGE SCALE GENOMIC DNA]</scope>
    <source>
        <strain evidence="12 13">HMF7056</strain>
    </source>
</reference>
<dbReference type="GO" id="GO:0016787">
    <property type="term" value="F:hydrolase activity"/>
    <property type="evidence" value="ECO:0007669"/>
    <property type="project" value="UniProtKB-KW"/>
</dbReference>
<evidence type="ECO:0000256" key="5">
    <source>
        <dbReference type="ARBA" id="ARBA00022989"/>
    </source>
</evidence>
<evidence type="ECO:0000313" key="13">
    <source>
        <dbReference type="Proteomes" id="UP000451233"/>
    </source>
</evidence>
<dbReference type="GO" id="GO:0000166">
    <property type="term" value="F:nucleotide binding"/>
    <property type="evidence" value="ECO:0007669"/>
    <property type="project" value="UniProtKB-KW"/>
</dbReference>
<keyword evidence="3 9" id="KW-0812">Transmembrane</keyword>
<accession>A0A7K1Y110</accession>
<dbReference type="EMBL" id="WVHS01000003">
    <property type="protein sequence ID" value="MXV16797.1"/>
    <property type="molecule type" value="Genomic_DNA"/>
</dbReference>
<keyword evidence="4" id="KW-0547">Nucleotide-binding</keyword>
<keyword evidence="6" id="KW-0051">Antiviral defense</keyword>
<dbReference type="GO" id="GO:0005886">
    <property type="term" value="C:plasma membrane"/>
    <property type="evidence" value="ECO:0007669"/>
    <property type="project" value="UniProtKB-SubCell"/>
</dbReference>
<evidence type="ECO:0000256" key="2">
    <source>
        <dbReference type="ARBA" id="ARBA00022475"/>
    </source>
</evidence>
<evidence type="ECO:0000256" key="1">
    <source>
        <dbReference type="ARBA" id="ARBA00004236"/>
    </source>
</evidence>
<dbReference type="InterPro" id="IPR043760">
    <property type="entry name" value="PycTM_dom"/>
</dbReference>
<evidence type="ECO:0000256" key="6">
    <source>
        <dbReference type="ARBA" id="ARBA00023118"/>
    </source>
</evidence>
<dbReference type="SUPFAM" id="SSF109604">
    <property type="entry name" value="HD-domain/PDEase-like"/>
    <property type="match status" value="1"/>
</dbReference>
<feature type="transmembrane region" description="Helical" evidence="9">
    <location>
        <begin position="283"/>
        <end position="306"/>
    </location>
</feature>